<proteinExistence type="predicted"/>
<keyword evidence="2" id="KW-1185">Reference proteome</keyword>
<comment type="caution">
    <text evidence="1">The sequence shown here is derived from an EMBL/GenBank/DDBJ whole genome shotgun (WGS) entry which is preliminary data.</text>
</comment>
<evidence type="ECO:0000313" key="2">
    <source>
        <dbReference type="Proteomes" id="UP000475862"/>
    </source>
</evidence>
<dbReference type="Proteomes" id="UP000475862">
    <property type="component" value="Unassembled WGS sequence"/>
</dbReference>
<reference evidence="1 2" key="1">
    <citation type="submission" date="2019-08" db="EMBL/GenBank/DDBJ databases">
        <title>The genome of the soybean aphid Biotype 1, its phylome, world population structure and adaptation to the North American continent.</title>
        <authorList>
            <person name="Giordano R."/>
            <person name="Donthu R.K."/>
            <person name="Hernandez A.G."/>
            <person name="Wright C.L."/>
            <person name="Zimin A.V."/>
        </authorList>
    </citation>
    <scope>NUCLEOTIDE SEQUENCE [LARGE SCALE GENOMIC DNA]</scope>
    <source>
        <tissue evidence="1">Whole aphids</tissue>
    </source>
</reference>
<protein>
    <submittedName>
        <fullName evidence="1">Uncharacterized protein</fullName>
    </submittedName>
</protein>
<dbReference type="AlphaFoldDB" id="A0A6G0T7U8"/>
<gene>
    <name evidence="1" type="ORF">AGLY_012850</name>
</gene>
<dbReference type="EMBL" id="VYZN01000052">
    <property type="protein sequence ID" value="KAE9527570.1"/>
    <property type="molecule type" value="Genomic_DNA"/>
</dbReference>
<organism evidence="1 2">
    <name type="scientific">Aphis glycines</name>
    <name type="common">Soybean aphid</name>
    <dbReference type="NCBI Taxonomy" id="307491"/>
    <lineage>
        <taxon>Eukaryota</taxon>
        <taxon>Metazoa</taxon>
        <taxon>Ecdysozoa</taxon>
        <taxon>Arthropoda</taxon>
        <taxon>Hexapoda</taxon>
        <taxon>Insecta</taxon>
        <taxon>Pterygota</taxon>
        <taxon>Neoptera</taxon>
        <taxon>Paraneoptera</taxon>
        <taxon>Hemiptera</taxon>
        <taxon>Sternorrhyncha</taxon>
        <taxon>Aphidomorpha</taxon>
        <taxon>Aphidoidea</taxon>
        <taxon>Aphididae</taxon>
        <taxon>Aphidini</taxon>
        <taxon>Aphis</taxon>
        <taxon>Aphis</taxon>
    </lineage>
</organism>
<evidence type="ECO:0000313" key="1">
    <source>
        <dbReference type="EMBL" id="KAE9527570.1"/>
    </source>
</evidence>
<sequence>MLRALIVDNKSTEGSIEIYFVLWQKNISHQRILSYSSYRALSFNRIIIKSQMGKKQKITEDLSIIKIWMVLKDKYVSIHEAVENLENFYSKDFFSIVNPVTVARKRSTRFKTEEYNSTNTCFLHKPQALSDTYKINYILFTTNLCGSVGNLYPIHSGWFNFIRVSVPFYDDDIMDYGYFIKTF</sequence>
<accession>A0A6G0T7U8</accession>
<name>A0A6G0T7U8_APHGL</name>